<dbReference type="SUPFAM" id="SSF54909">
    <property type="entry name" value="Dimeric alpha+beta barrel"/>
    <property type="match status" value="1"/>
</dbReference>
<dbReference type="AlphaFoldDB" id="A0A2S8GN04"/>
<organism evidence="2 3">
    <name type="scientific">Blastopirellula marina</name>
    <dbReference type="NCBI Taxonomy" id="124"/>
    <lineage>
        <taxon>Bacteria</taxon>
        <taxon>Pseudomonadati</taxon>
        <taxon>Planctomycetota</taxon>
        <taxon>Planctomycetia</taxon>
        <taxon>Pirellulales</taxon>
        <taxon>Pirellulaceae</taxon>
        <taxon>Blastopirellula</taxon>
    </lineage>
</organism>
<dbReference type="Pfam" id="PF07876">
    <property type="entry name" value="Dabb"/>
    <property type="match status" value="1"/>
</dbReference>
<feature type="domain" description="Stress-response A/B barrel" evidence="1">
    <location>
        <begin position="7"/>
        <end position="103"/>
    </location>
</feature>
<comment type="caution">
    <text evidence="2">The sequence shown here is derived from an EMBL/GenBank/DDBJ whole genome shotgun (WGS) entry which is preliminary data.</text>
</comment>
<dbReference type="Proteomes" id="UP000237819">
    <property type="component" value="Unassembled WGS sequence"/>
</dbReference>
<accession>A0A2S8GN04</accession>
<evidence type="ECO:0000313" key="3">
    <source>
        <dbReference type="Proteomes" id="UP000237819"/>
    </source>
</evidence>
<protein>
    <submittedName>
        <fullName evidence="2">Stress responsive protein</fullName>
    </submittedName>
</protein>
<dbReference type="SMART" id="SM00886">
    <property type="entry name" value="Dabb"/>
    <property type="match status" value="1"/>
</dbReference>
<gene>
    <name evidence="2" type="ORF">C5Y93_12845</name>
</gene>
<dbReference type="EMBL" id="PUHZ01000013">
    <property type="protein sequence ID" value="PQO45805.1"/>
    <property type="molecule type" value="Genomic_DNA"/>
</dbReference>
<dbReference type="InterPro" id="IPR011008">
    <property type="entry name" value="Dimeric_a/b-barrel"/>
</dbReference>
<sequence length="108" mass="12335">MSERKHIAHNVFFTLKDQSVAAKENLVAECHKYLSGHPGCLYYSVGLLTPELDRPVNDREFDVALHVIFDSLEAQNAYQTAERHLEFIANNKESWAKVRVFDSTVSPE</sequence>
<name>A0A2S8GN04_9BACT</name>
<dbReference type="RefSeq" id="WP_105335829.1">
    <property type="nucleotide sequence ID" value="NZ_PUHZ01000013.1"/>
</dbReference>
<dbReference type="Gene3D" id="3.30.70.100">
    <property type="match status" value="1"/>
</dbReference>
<proteinExistence type="predicted"/>
<dbReference type="OrthoDB" id="8114960at2"/>
<evidence type="ECO:0000259" key="1">
    <source>
        <dbReference type="PROSITE" id="PS51502"/>
    </source>
</evidence>
<dbReference type="PROSITE" id="PS51502">
    <property type="entry name" value="S_R_A_B_BARREL"/>
    <property type="match status" value="1"/>
</dbReference>
<dbReference type="InterPro" id="IPR013097">
    <property type="entry name" value="Dabb"/>
</dbReference>
<evidence type="ECO:0000313" key="2">
    <source>
        <dbReference type="EMBL" id="PQO45805.1"/>
    </source>
</evidence>
<reference evidence="2 3" key="1">
    <citation type="submission" date="2018-02" db="EMBL/GenBank/DDBJ databases">
        <title>Comparative genomes isolates from brazilian mangrove.</title>
        <authorList>
            <person name="Araujo J.E."/>
            <person name="Taketani R.G."/>
            <person name="Silva M.C.P."/>
            <person name="Loureco M.V."/>
            <person name="Andreote F.D."/>
        </authorList>
    </citation>
    <scope>NUCLEOTIDE SEQUENCE [LARGE SCALE GENOMIC DNA]</scope>
    <source>
        <strain evidence="2 3">Nap-Phe MGV</strain>
    </source>
</reference>